<reference evidence="1 2" key="1">
    <citation type="journal article" date="2016" name="Genome Announc.">
        <title>Complete Genome Sequence of Thiostrepton-Producing Streptomyces laurentii ATCC 31255.</title>
        <authorList>
            <person name="Doi K."/>
            <person name="Fujino Y."/>
            <person name="Nagayoshi Y."/>
            <person name="Ohshima T."/>
            <person name="Ogata S."/>
        </authorList>
    </citation>
    <scope>NUCLEOTIDE SEQUENCE [LARGE SCALE GENOMIC DNA]</scope>
    <source>
        <strain evidence="1 2">ATCC 31255</strain>
    </source>
</reference>
<dbReference type="AlphaFoldDB" id="A0A160P6X2"/>
<sequence length="131" mass="13906">MLRPGAWYTAVSVPAEVVHAACEAASPEDCAPVLASLLDGPVFYGPVGFRQEGGYTALLPSAASDWREPSVVVLPARAELLVPAPEVLAPCGEGPWWVIPPDRHMRLCTPARLKGIVRRGRERIAAGGEPS</sequence>
<dbReference type="Proteomes" id="UP000217676">
    <property type="component" value="Chromosome"/>
</dbReference>
<dbReference type="KEGG" id="slau:SLA_6067"/>
<accession>A0A160P6X2</accession>
<dbReference type="EMBL" id="AP017424">
    <property type="protein sequence ID" value="BAU86936.1"/>
    <property type="molecule type" value="Genomic_DNA"/>
</dbReference>
<name>A0A160P6X2_STRLU</name>
<organism evidence="1 2">
    <name type="scientific">Streptomyces laurentii</name>
    <dbReference type="NCBI Taxonomy" id="39478"/>
    <lineage>
        <taxon>Bacteria</taxon>
        <taxon>Bacillati</taxon>
        <taxon>Actinomycetota</taxon>
        <taxon>Actinomycetes</taxon>
        <taxon>Kitasatosporales</taxon>
        <taxon>Streptomycetaceae</taxon>
        <taxon>Streptomyces</taxon>
    </lineage>
</organism>
<gene>
    <name evidence="1" type="ORF">SLA_6067</name>
</gene>
<protein>
    <submittedName>
        <fullName evidence="1">Uncharacterized protein</fullName>
    </submittedName>
</protein>
<keyword evidence="2" id="KW-1185">Reference proteome</keyword>
<evidence type="ECO:0000313" key="1">
    <source>
        <dbReference type="EMBL" id="BAU86936.1"/>
    </source>
</evidence>
<proteinExistence type="predicted"/>
<evidence type="ECO:0000313" key="2">
    <source>
        <dbReference type="Proteomes" id="UP000217676"/>
    </source>
</evidence>